<dbReference type="PANTHER" id="PTHR10605">
    <property type="entry name" value="HEPARAN SULFATE SULFOTRANSFERASE"/>
    <property type="match status" value="1"/>
</dbReference>
<dbReference type="Proteomes" id="UP001164746">
    <property type="component" value="Chromosome 17"/>
</dbReference>
<dbReference type="Pfam" id="PF00685">
    <property type="entry name" value="Sulfotransfer_1"/>
    <property type="match status" value="1"/>
</dbReference>
<evidence type="ECO:0000256" key="1">
    <source>
        <dbReference type="ARBA" id="ARBA00022679"/>
    </source>
</evidence>
<organism evidence="5 6">
    <name type="scientific">Mya arenaria</name>
    <name type="common">Soft-shell clam</name>
    <dbReference type="NCBI Taxonomy" id="6604"/>
    <lineage>
        <taxon>Eukaryota</taxon>
        <taxon>Metazoa</taxon>
        <taxon>Spiralia</taxon>
        <taxon>Lophotrochozoa</taxon>
        <taxon>Mollusca</taxon>
        <taxon>Bivalvia</taxon>
        <taxon>Autobranchia</taxon>
        <taxon>Heteroconchia</taxon>
        <taxon>Euheterodonta</taxon>
        <taxon>Imparidentia</taxon>
        <taxon>Neoheterodontei</taxon>
        <taxon>Myida</taxon>
        <taxon>Myoidea</taxon>
        <taxon>Myidae</taxon>
        <taxon>Mya</taxon>
    </lineage>
</organism>
<keyword evidence="2" id="KW-0325">Glycoprotein</keyword>
<evidence type="ECO:0000313" key="6">
    <source>
        <dbReference type="Proteomes" id="UP001164746"/>
    </source>
</evidence>
<dbReference type="PANTHER" id="PTHR10605:SF65">
    <property type="entry name" value="GH20068P"/>
    <property type="match status" value="1"/>
</dbReference>
<evidence type="ECO:0000313" key="5">
    <source>
        <dbReference type="EMBL" id="WAR30340.1"/>
    </source>
</evidence>
<evidence type="ECO:0000256" key="3">
    <source>
        <dbReference type="SAM" id="Phobius"/>
    </source>
</evidence>
<sequence length="494" mass="57487">MAGSHEVIFLRASRYITTAIVIMIVFVVFNTDRIKIDTNVRRGHADEVETYDDTSNNMELDIAGWDMNEQDDYVTIQSDEGKEKGQWNYDDENDFVTVETHQEDRRTQKNFGKQIGYVTVKTHQERVNQDFDDRKEYVTVLTKEWAGKNANFEAHDSHRDQQSDTTGFRQTTKTYIKELMNDMPDSQHRRGIDEEQNTTFKHTLTKTSPPISGQLLQENTPTGTLPPIHNDVSLGEKCKQRFPDVIIVGIAKSGTSALRIFLNEHPQIAAGTLRDEPRFFTGYWGKGFEWYRSVMPCSYSNQITIEKSPGYFYSEEAAKRIRNFSDKIKIIMIMRDPVERAVSAYAMYKAQGRFNGKSFADLMYMSKSGVSTEHEMIEKSLYVEHLSPWLRLWNRNDILILDGNNFKRNPYEEVHKVERFLGLKPYFTPDSFVFNEEKNKYCAKRVNGVKCLAFSKGRKHPEIPIEDITTLQRYFAPKNEALFNVIGERFNWTY</sequence>
<name>A0ABY7G7D1_MYAAR</name>
<keyword evidence="3" id="KW-0812">Transmembrane</keyword>
<dbReference type="InterPro" id="IPR027417">
    <property type="entry name" value="P-loop_NTPase"/>
</dbReference>
<dbReference type="SUPFAM" id="SSF52540">
    <property type="entry name" value="P-loop containing nucleoside triphosphate hydrolases"/>
    <property type="match status" value="1"/>
</dbReference>
<evidence type="ECO:0000259" key="4">
    <source>
        <dbReference type="Pfam" id="PF00685"/>
    </source>
</evidence>
<dbReference type="Gene3D" id="3.40.50.300">
    <property type="entry name" value="P-loop containing nucleotide triphosphate hydrolases"/>
    <property type="match status" value="1"/>
</dbReference>
<proteinExistence type="predicted"/>
<dbReference type="EMBL" id="CP111028">
    <property type="protein sequence ID" value="WAR30340.1"/>
    <property type="molecule type" value="Genomic_DNA"/>
</dbReference>
<dbReference type="InterPro" id="IPR037359">
    <property type="entry name" value="NST/OST"/>
</dbReference>
<evidence type="ECO:0000256" key="2">
    <source>
        <dbReference type="ARBA" id="ARBA00023180"/>
    </source>
</evidence>
<feature type="domain" description="Sulfotransferase" evidence="4">
    <location>
        <begin position="243"/>
        <end position="476"/>
    </location>
</feature>
<gene>
    <name evidence="5" type="ORF">MAR_032882</name>
</gene>
<reference evidence="5" key="1">
    <citation type="submission" date="2022-11" db="EMBL/GenBank/DDBJ databases">
        <title>Centuries of genome instability and evolution in soft-shell clam transmissible cancer (bioRxiv).</title>
        <authorList>
            <person name="Hart S.F.M."/>
            <person name="Yonemitsu M.A."/>
            <person name="Giersch R.M."/>
            <person name="Beal B.F."/>
            <person name="Arriagada G."/>
            <person name="Davis B.W."/>
            <person name="Ostrander E.A."/>
            <person name="Goff S.P."/>
            <person name="Metzger M.J."/>
        </authorList>
    </citation>
    <scope>NUCLEOTIDE SEQUENCE</scope>
    <source>
        <strain evidence="5">MELC-2E11</strain>
        <tissue evidence="5">Siphon/mantle</tissue>
    </source>
</reference>
<keyword evidence="3" id="KW-0472">Membrane</keyword>
<dbReference type="InterPro" id="IPR000863">
    <property type="entry name" value="Sulfotransferase_dom"/>
</dbReference>
<keyword evidence="3" id="KW-1133">Transmembrane helix</keyword>
<keyword evidence="1" id="KW-0808">Transferase</keyword>
<protein>
    <submittedName>
        <fullName evidence="5">HS3S6-like protein</fullName>
    </submittedName>
</protein>
<keyword evidence="6" id="KW-1185">Reference proteome</keyword>
<feature type="transmembrane region" description="Helical" evidence="3">
    <location>
        <begin position="12"/>
        <end position="29"/>
    </location>
</feature>
<accession>A0ABY7G7D1</accession>